<accession>A0A3S4GI74</accession>
<dbReference type="Proteomes" id="UP000282433">
    <property type="component" value="Chromosome"/>
</dbReference>
<dbReference type="PANTHER" id="PTHR47253:SF4">
    <property type="entry name" value="ISOCHORISMATE SYNTHASE 2, CHLOROPLASTIC"/>
    <property type="match status" value="1"/>
</dbReference>
<gene>
    <name evidence="2" type="primary">menF_1</name>
    <name evidence="2" type="ORF">NCTC13635_01583</name>
</gene>
<keyword evidence="2" id="KW-0413">Isomerase</keyword>
<dbReference type="SUPFAM" id="SSF56322">
    <property type="entry name" value="ADC synthase"/>
    <property type="match status" value="1"/>
</dbReference>
<dbReference type="GO" id="GO:0009234">
    <property type="term" value="P:menaquinone biosynthetic process"/>
    <property type="evidence" value="ECO:0007669"/>
    <property type="project" value="TreeGrafter"/>
</dbReference>
<dbReference type="EMBL" id="LR134162">
    <property type="protein sequence ID" value="VEB00814.1"/>
    <property type="molecule type" value="Genomic_DNA"/>
</dbReference>
<evidence type="ECO:0000313" key="3">
    <source>
        <dbReference type="Proteomes" id="UP000282433"/>
    </source>
</evidence>
<protein>
    <submittedName>
        <fullName evidence="2">Menaquinone-specific isochorismate synthase</fullName>
        <ecNumber evidence="2">5.4.4.2</ecNumber>
    </submittedName>
</protein>
<dbReference type="EC" id="5.4.4.2" evidence="2"/>
<dbReference type="Gene3D" id="3.60.120.10">
    <property type="entry name" value="Anthranilate synthase"/>
    <property type="match status" value="1"/>
</dbReference>
<organism evidence="2 3">
    <name type="scientific">Klebsiella pneumoniae</name>
    <dbReference type="NCBI Taxonomy" id="573"/>
    <lineage>
        <taxon>Bacteria</taxon>
        <taxon>Pseudomonadati</taxon>
        <taxon>Pseudomonadota</taxon>
        <taxon>Gammaproteobacteria</taxon>
        <taxon>Enterobacterales</taxon>
        <taxon>Enterobacteriaceae</taxon>
        <taxon>Klebsiella/Raoultella group</taxon>
        <taxon>Klebsiella</taxon>
        <taxon>Klebsiella pneumoniae complex</taxon>
    </lineage>
</organism>
<dbReference type="PANTHER" id="PTHR47253">
    <property type="match status" value="1"/>
</dbReference>
<dbReference type="GO" id="GO:0008909">
    <property type="term" value="F:isochorismate synthase activity"/>
    <property type="evidence" value="ECO:0007669"/>
    <property type="project" value="UniProtKB-EC"/>
</dbReference>
<evidence type="ECO:0000313" key="2">
    <source>
        <dbReference type="EMBL" id="VEB00814.1"/>
    </source>
</evidence>
<reference evidence="2 3" key="1">
    <citation type="submission" date="2018-12" db="EMBL/GenBank/DDBJ databases">
        <authorList>
            <consortium name="Pathogen Informatics"/>
        </authorList>
    </citation>
    <scope>NUCLEOTIDE SEQUENCE [LARGE SCALE GENOMIC DNA]</scope>
    <source>
        <strain evidence="2 3">NCTC13635</strain>
    </source>
</reference>
<dbReference type="AlphaFoldDB" id="A0A3S4GI74"/>
<dbReference type="Pfam" id="PF00425">
    <property type="entry name" value="Chorismate_bind"/>
    <property type="match status" value="1"/>
</dbReference>
<name>A0A3S4GI74_KLEPN</name>
<feature type="domain" description="Chorismate-utilising enzyme C-terminal" evidence="1">
    <location>
        <begin position="2"/>
        <end position="118"/>
    </location>
</feature>
<sequence>MLVVEDICQRLQSEASTLDVLPPQVVRLRKVQHLRRCIWTELAAPDDSRCQLQLQPTAAVAGLPRRAALAFIQRHEPFSREWYAGSAGYLSLAQSEFCVALRSAKVNHDTLRLYAGGGDRQRL</sequence>
<dbReference type="InterPro" id="IPR044250">
    <property type="entry name" value="MenF-like"/>
</dbReference>
<proteinExistence type="predicted"/>
<evidence type="ECO:0000259" key="1">
    <source>
        <dbReference type="Pfam" id="PF00425"/>
    </source>
</evidence>
<dbReference type="InterPro" id="IPR015890">
    <property type="entry name" value="Chorismate_C"/>
</dbReference>
<dbReference type="InterPro" id="IPR005801">
    <property type="entry name" value="ADC_synthase"/>
</dbReference>